<keyword evidence="2" id="KW-0378">Hydrolase</keyword>
<dbReference type="OrthoDB" id="2139957at2759"/>
<dbReference type="CDD" id="cd18617">
    <property type="entry name" value="GH43_XynB-like"/>
    <property type="match status" value="1"/>
</dbReference>
<dbReference type="Gene3D" id="2.115.10.20">
    <property type="entry name" value="Glycosyl hydrolase domain, family 43"/>
    <property type="match status" value="1"/>
</dbReference>
<dbReference type="Pfam" id="PF17851">
    <property type="entry name" value="GH43_C2"/>
    <property type="match status" value="1"/>
</dbReference>
<feature type="active site" description="Proton donor" evidence="5">
    <location>
        <position position="460"/>
    </location>
</feature>
<dbReference type="PANTHER" id="PTHR42812">
    <property type="entry name" value="BETA-XYLOSIDASE"/>
    <property type="match status" value="1"/>
</dbReference>
<evidence type="ECO:0000256" key="3">
    <source>
        <dbReference type="ARBA" id="ARBA00022857"/>
    </source>
</evidence>
<keyword evidence="4" id="KW-0326">Glycosidase</keyword>
<dbReference type="InterPro" id="IPR036291">
    <property type="entry name" value="NAD(P)-bd_dom_sf"/>
</dbReference>
<dbReference type="InterPro" id="IPR013320">
    <property type="entry name" value="ConA-like_dom_sf"/>
</dbReference>
<organism evidence="8 9">
    <name type="scientific">Phaeomoniella chlamydospora</name>
    <name type="common">Phaeoacremonium chlamydosporum</name>
    <dbReference type="NCBI Taxonomy" id="158046"/>
    <lineage>
        <taxon>Eukaryota</taxon>
        <taxon>Fungi</taxon>
        <taxon>Dikarya</taxon>
        <taxon>Ascomycota</taxon>
        <taxon>Pezizomycotina</taxon>
        <taxon>Eurotiomycetes</taxon>
        <taxon>Chaetothyriomycetidae</taxon>
        <taxon>Phaeomoniellales</taxon>
        <taxon>Phaeomoniellaceae</taxon>
        <taxon>Phaeomoniella</taxon>
    </lineage>
</organism>
<keyword evidence="9" id="KW-1185">Reference proteome</keyword>
<name>A0A0G2FRR5_PHACM</name>
<evidence type="ECO:0000256" key="2">
    <source>
        <dbReference type="ARBA" id="ARBA00022801"/>
    </source>
</evidence>
<feature type="active site" description="Proton acceptor" evidence="5">
    <location>
        <position position="285"/>
    </location>
</feature>
<evidence type="ECO:0000256" key="6">
    <source>
        <dbReference type="PIRSR" id="PIRSR606710-2"/>
    </source>
</evidence>
<dbReference type="SUPFAM" id="SSF75005">
    <property type="entry name" value="Arabinanase/levansucrase/invertase"/>
    <property type="match status" value="1"/>
</dbReference>
<protein>
    <submittedName>
        <fullName evidence="8">Putative beta-xylosidase</fullName>
    </submittedName>
</protein>
<dbReference type="SUPFAM" id="SSF51735">
    <property type="entry name" value="NAD(P)-binding Rossmann-fold domains"/>
    <property type="match status" value="1"/>
</dbReference>
<evidence type="ECO:0000313" key="9">
    <source>
        <dbReference type="Proteomes" id="UP000053317"/>
    </source>
</evidence>
<dbReference type="InterPro" id="IPR041542">
    <property type="entry name" value="GH43_C2"/>
</dbReference>
<comment type="caution">
    <text evidence="8">The sequence shown here is derived from an EMBL/GenBank/DDBJ whole genome shotgun (WGS) entry which is preliminary data.</text>
</comment>
<dbReference type="GO" id="GO:0004553">
    <property type="term" value="F:hydrolase activity, hydrolyzing O-glycosyl compounds"/>
    <property type="evidence" value="ECO:0007669"/>
    <property type="project" value="InterPro"/>
</dbReference>
<dbReference type="Pfam" id="PF04616">
    <property type="entry name" value="Glyco_hydro_43"/>
    <property type="match status" value="1"/>
</dbReference>
<dbReference type="InterPro" id="IPR006710">
    <property type="entry name" value="Glyco_hydro_43"/>
</dbReference>
<dbReference type="Gene3D" id="3.40.50.720">
    <property type="entry name" value="NAD(P)-binding Rossmann-like Domain"/>
    <property type="match status" value="1"/>
</dbReference>
<dbReference type="EMBL" id="LCWF01000214">
    <property type="protein sequence ID" value="KKY14623.1"/>
    <property type="molecule type" value="Genomic_DNA"/>
</dbReference>
<comment type="similarity">
    <text evidence="1">Belongs to the glycosyl hydrolase 43 family.</text>
</comment>
<accession>A0A0G2FRR5</accession>
<dbReference type="GO" id="GO:0005975">
    <property type="term" value="P:carbohydrate metabolic process"/>
    <property type="evidence" value="ECO:0007669"/>
    <property type="project" value="InterPro"/>
</dbReference>
<evidence type="ECO:0000259" key="7">
    <source>
        <dbReference type="Pfam" id="PF17851"/>
    </source>
</evidence>
<dbReference type="InterPro" id="IPR023296">
    <property type="entry name" value="Glyco_hydro_beta-prop_sf"/>
</dbReference>
<proteinExistence type="inferred from homology"/>
<evidence type="ECO:0000256" key="4">
    <source>
        <dbReference type="ARBA" id="ARBA00023295"/>
    </source>
</evidence>
<dbReference type="InterPro" id="IPR002347">
    <property type="entry name" value="SDR_fam"/>
</dbReference>
<sequence length="810" mass="89303">MAAPTDSTSVPFDISGKTAIITGAGSGINLAFAAILLSRKCNVVFSDLSLRSEAEQLIAKHSDQNQTPRAVFVKTDVTSWPELSQMFDAALSEFGDFDLVVPGAGVYEPHWSNFWHPPGSLESKDPIDSGHYALLDINLTHPIRVTQLALSHWTHPRVIPNSAYPTPAKVSPSNPKRIVHISSVAGQMPNFNAPIYGASKFAISGFVRSLAPLDGGLGVRVTAVAPGIVRTPLWTEHPEKMVYLDQEQDGWVTPEEVAEAMLRCAEEEGVSGAIKNPIISGWNPDPAILRVGDEYLLAVSSFEYFPGTPIYKSKDLQNWDLFTHAQTNPKFNNLYGTPTGAGVWAPGLSLKNGMYYLTSVTRWTYDPTARVWARAYWSSSKDLIHWSDPVWAEPWGIDPSLFHDPKTGADYLVLMSPNNNVQKLWGIYGCQINLVSGNCIGDYVSLWNGTIPQNSGTRAEGPKMFYKDKYYYLLIAEGGTDVLHRATIARSTSPEGPFTPAPNNPLMYNGAYPNLTVQSTGHATFVESPSGDWYASFLARRNINGSSPLGRETFLTTVDWDDGWPILNSGKPITLSKSFGSNVTRKTSPYSIDFDTTTALDKSWYTLRTPYGKIVEIDKSGLSLVPNVFSLNDRDVPAAILRKQHSLNMTFTATIEIPETQLTSLTSIGVSSYLSEFSHYDIGLRGCANSTGMCVYTAYSYNATTIVHDHPLGTPSSSHLTFVIRAEPLKYSLGFISSQTLDIKNTTWLLEYPSSNLAFAPTNWFVFSGPMFALFASGNGNPWPWDIHVPRFIGVKEKLHVEDIPDYDIW</sequence>
<dbReference type="PROSITE" id="PS00061">
    <property type="entry name" value="ADH_SHORT"/>
    <property type="match status" value="1"/>
</dbReference>
<evidence type="ECO:0000313" key="8">
    <source>
        <dbReference type="EMBL" id="KKY14623.1"/>
    </source>
</evidence>
<dbReference type="Proteomes" id="UP000053317">
    <property type="component" value="Unassembled WGS sequence"/>
</dbReference>
<dbReference type="PANTHER" id="PTHR42812:SF16">
    <property type="entry name" value="HYDROLASE, PUTATIVE (AFU_ORTHOLOGUE AFUA_7G06110)-RELATED"/>
    <property type="match status" value="1"/>
</dbReference>
<reference evidence="8 9" key="1">
    <citation type="submission" date="2015-05" db="EMBL/GenBank/DDBJ databases">
        <title>Distinctive expansion of gene families associated with plant cell wall degradation and secondary metabolism in the genomes of grapevine trunk pathogens.</title>
        <authorList>
            <person name="Lawrence D.P."/>
            <person name="Travadon R."/>
            <person name="Rolshausen P.E."/>
            <person name="Baumgartner K."/>
        </authorList>
    </citation>
    <scope>NUCLEOTIDE SEQUENCE [LARGE SCALE GENOMIC DNA]</scope>
    <source>
        <strain evidence="8">UCRPC4</strain>
    </source>
</reference>
<reference evidence="8 9" key="2">
    <citation type="submission" date="2015-05" db="EMBL/GenBank/DDBJ databases">
        <authorList>
            <person name="Morales-Cruz A."/>
            <person name="Amrine K.C."/>
            <person name="Cantu D."/>
        </authorList>
    </citation>
    <scope>NUCLEOTIDE SEQUENCE [LARGE SCALE GENOMIC DNA]</scope>
    <source>
        <strain evidence="8">UCRPC4</strain>
    </source>
</reference>
<dbReference type="Gene3D" id="2.60.120.200">
    <property type="match status" value="1"/>
</dbReference>
<feature type="domain" description="Beta-xylosidase C-terminal Concanavalin A-like" evidence="7">
    <location>
        <begin position="592"/>
        <end position="781"/>
    </location>
</feature>
<feature type="site" description="Important for catalytic activity, responsible for pKa modulation of the active site Glu and correct orientation of both the proton donor and substrate" evidence="6">
    <location>
        <position position="398"/>
    </location>
</feature>
<dbReference type="PRINTS" id="PR00081">
    <property type="entry name" value="GDHRDH"/>
</dbReference>
<dbReference type="SUPFAM" id="SSF49899">
    <property type="entry name" value="Concanavalin A-like lectins/glucanases"/>
    <property type="match status" value="1"/>
</dbReference>
<gene>
    <name evidence="8" type="ORF">UCRPC4_g06661</name>
</gene>
<dbReference type="InterPro" id="IPR051795">
    <property type="entry name" value="Glycosyl_Hydrlase_43"/>
</dbReference>
<dbReference type="Pfam" id="PF00106">
    <property type="entry name" value="adh_short"/>
    <property type="match status" value="1"/>
</dbReference>
<evidence type="ECO:0000256" key="5">
    <source>
        <dbReference type="PIRSR" id="PIRSR606710-1"/>
    </source>
</evidence>
<dbReference type="FunFam" id="3.40.50.720:FF:000643">
    <property type="entry name" value="Short chain dehydrogenase/reductase family oxidoreductase, putative"/>
    <property type="match status" value="1"/>
</dbReference>
<evidence type="ECO:0000256" key="1">
    <source>
        <dbReference type="ARBA" id="ARBA00009865"/>
    </source>
</evidence>
<dbReference type="InterPro" id="IPR020904">
    <property type="entry name" value="Sc_DH/Rdtase_CS"/>
</dbReference>
<dbReference type="AlphaFoldDB" id="A0A0G2FRR5"/>
<keyword evidence="3" id="KW-0521">NADP</keyword>